<evidence type="ECO:0000313" key="2">
    <source>
        <dbReference type="EMBL" id="SFL86566.1"/>
    </source>
</evidence>
<accession>A0A1I4L6S6</accession>
<organism evidence="2 3">
    <name type="scientific">Gracilibacillus orientalis</name>
    <dbReference type="NCBI Taxonomy" id="334253"/>
    <lineage>
        <taxon>Bacteria</taxon>
        <taxon>Bacillati</taxon>
        <taxon>Bacillota</taxon>
        <taxon>Bacilli</taxon>
        <taxon>Bacillales</taxon>
        <taxon>Bacillaceae</taxon>
        <taxon>Gracilibacillus</taxon>
    </lineage>
</organism>
<evidence type="ECO:0000256" key="1">
    <source>
        <dbReference type="SAM" id="Phobius"/>
    </source>
</evidence>
<dbReference type="Proteomes" id="UP000198565">
    <property type="component" value="Unassembled WGS sequence"/>
</dbReference>
<gene>
    <name evidence="2" type="ORF">SAMN04487943_104392</name>
</gene>
<keyword evidence="1" id="KW-1133">Transmembrane helix</keyword>
<dbReference type="RefSeq" id="WP_091483540.1">
    <property type="nucleotide sequence ID" value="NZ_FOTR01000004.1"/>
</dbReference>
<keyword evidence="3" id="KW-1185">Reference proteome</keyword>
<feature type="transmembrane region" description="Helical" evidence="1">
    <location>
        <begin position="81"/>
        <end position="101"/>
    </location>
</feature>
<dbReference type="STRING" id="334253.SAMN04487943_104392"/>
<sequence length="137" mass="15321">MTHIGKDALLSYMNSDSDQENMIEDHLLECETCTNMYVTLIEDIEVNGELSDDFTDITLQQMEKILPSPPKANQNKVVTHYLVAAGLTIFLTLTGVFQGALNVTEIQQKQNTGLITEHLMTKTNDVLEGMKGVHHNE</sequence>
<keyword evidence="1" id="KW-0472">Membrane</keyword>
<dbReference type="AlphaFoldDB" id="A0A1I4L6S6"/>
<dbReference type="EMBL" id="FOTR01000004">
    <property type="protein sequence ID" value="SFL86566.1"/>
    <property type="molecule type" value="Genomic_DNA"/>
</dbReference>
<dbReference type="OrthoDB" id="1955013at2"/>
<evidence type="ECO:0000313" key="3">
    <source>
        <dbReference type="Proteomes" id="UP000198565"/>
    </source>
</evidence>
<reference evidence="3" key="1">
    <citation type="submission" date="2016-10" db="EMBL/GenBank/DDBJ databases">
        <authorList>
            <person name="Varghese N."/>
            <person name="Submissions S."/>
        </authorList>
    </citation>
    <scope>NUCLEOTIDE SEQUENCE [LARGE SCALE GENOMIC DNA]</scope>
    <source>
        <strain evidence="3">CGMCC 1.4250</strain>
    </source>
</reference>
<proteinExistence type="predicted"/>
<evidence type="ECO:0008006" key="4">
    <source>
        <dbReference type="Google" id="ProtNLM"/>
    </source>
</evidence>
<protein>
    <recommendedName>
        <fullName evidence="4">Zinc-finger</fullName>
    </recommendedName>
</protein>
<keyword evidence="1" id="KW-0812">Transmembrane</keyword>
<name>A0A1I4L6S6_9BACI</name>